<protein>
    <submittedName>
        <fullName evidence="2">Uncharacterized protein</fullName>
    </submittedName>
</protein>
<accession>A0A9Q3HBL6</accession>
<dbReference type="EMBL" id="AVOT02013821">
    <property type="protein sequence ID" value="MBW0496779.1"/>
    <property type="molecule type" value="Genomic_DNA"/>
</dbReference>
<dbReference type="Proteomes" id="UP000765509">
    <property type="component" value="Unassembled WGS sequence"/>
</dbReference>
<keyword evidence="3" id="KW-1185">Reference proteome</keyword>
<evidence type="ECO:0000313" key="2">
    <source>
        <dbReference type="EMBL" id="MBW0496779.1"/>
    </source>
</evidence>
<comment type="caution">
    <text evidence="2">The sequence shown here is derived from an EMBL/GenBank/DDBJ whole genome shotgun (WGS) entry which is preliminary data.</text>
</comment>
<dbReference type="AlphaFoldDB" id="A0A9Q3HBL6"/>
<evidence type="ECO:0000256" key="1">
    <source>
        <dbReference type="SAM" id="MobiDB-lite"/>
    </source>
</evidence>
<name>A0A9Q3HBL6_9BASI</name>
<feature type="region of interest" description="Disordered" evidence="1">
    <location>
        <begin position="1"/>
        <end position="29"/>
    </location>
</feature>
<reference evidence="2" key="1">
    <citation type="submission" date="2021-03" db="EMBL/GenBank/DDBJ databases">
        <title>Draft genome sequence of rust myrtle Austropuccinia psidii MF-1, a brazilian biotype.</title>
        <authorList>
            <person name="Quecine M.C."/>
            <person name="Pachon D.M.R."/>
            <person name="Bonatelli M.L."/>
            <person name="Correr F.H."/>
            <person name="Franceschini L.M."/>
            <person name="Leite T.F."/>
            <person name="Margarido G.R.A."/>
            <person name="Almeida C.A."/>
            <person name="Ferrarezi J.A."/>
            <person name="Labate C.A."/>
        </authorList>
    </citation>
    <scope>NUCLEOTIDE SEQUENCE</scope>
    <source>
        <strain evidence="2">MF-1</strain>
    </source>
</reference>
<organism evidence="2 3">
    <name type="scientific">Austropuccinia psidii MF-1</name>
    <dbReference type="NCBI Taxonomy" id="1389203"/>
    <lineage>
        <taxon>Eukaryota</taxon>
        <taxon>Fungi</taxon>
        <taxon>Dikarya</taxon>
        <taxon>Basidiomycota</taxon>
        <taxon>Pucciniomycotina</taxon>
        <taxon>Pucciniomycetes</taxon>
        <taxon>Pucciniales</taxon>
        <taxon>Sphaerophragmiaceae</taxon>
        <taxon>Austropuccinia</taxon>
    </lineage>
</organism>
<sequence>MQRHILVSKPQQHSINGHRPHNVKGSKTTDGTTELLLEHGRNSGTPRGFCHSLGGRLKRFRLGKSGAQISPLAAINMKLREILKTSCNDSTSTKR</sequence>
<gene>
    <name evidence="2" type="ORF">O181_036494</name>
</gene>
<evidence type="ECO:0000313" key="3">
    <source>
        <dbReference type="Proteomes" id="UP000765509"/>
    </source>
</evidence>
<proteinExistence type="predicted"/>